<name>W7E6Q5_BIPV3</name>
<dbReference type="GeneID" id="26249786"/>
<gene>
    <name evidence="1" type="ORF">COCVIDRAFT_110498</name>
</gene>
<dbReference type="HOGENOM" id="CLU_172675_0_0_1"/>
<dbReference type="AlphaFoldDB" id="W7E6Q5"/>
<proteinExistence type="predicted"/>
<evidence type="ECO:0000313" key="2">
    <source>
        <dbReference type="Proteomes" id="UP000054337"/>
    </source>
</evidence>
<sequence>MSSITPYEAAAAAILKSLEKRITALSMKIATDRANLRERLPLNYTTWKRENRWTADLERYQIELERLWIKIQDATLDYKMVWVDEVEKRYADRIGNWRTNGMF</sequence>
<dbReference type="Proteomes" id="UP000054337">
    <property type="component" value="Unassembled WGS sequence"/>
</dbReference>
<protein>
    <submittedName>
        <fullName evidence="1">Uncharacterized protein</fullName>
    </submittedName>
</protein>
<keyword evidence="2" id="KW-1185">Reference proteome</keyword>
<evidence type="ECO:0000313" key="1">
    <source>
        <dbReference type="EMBL" id="EUN22799.1"/>
    </source>
</evidence>
<reference evidence="1 2" key="1">
    <citation type="journal article" date="2013" name="PLoS Genet.">
        <title>Comparative genome structure, secondary metabolite, and effector coding capacity across Cochliobolus pathogens.</title>
        <authorList>
            <person name="Condon B.J."/>
            <person name="Leng Y."/>
            <person name="Wu D."/>
            <person name="Bushley K.E."/>
            <person name="Ohm R.A."/>
            <person name="Otillar R."/>
            <person name="Martin J."/>
            <person name="Schackwitz W."/>
            <person name="Grimwood J."/>
            <person name="MohdZainudin N."/>
            <person name="Xue C."/>
            <person name="Wang R."/>
            <person name="Manning V.A."/>
            <person name="Dhillon B."/>
            <person name="Tu Z.J."/>
            <person name="Steffenson B.J."/>
            <person name="Salamov A."/>
            <person name="Sun H."/>
            <person name="Lowry S."/>
            <person name="LaButti K."/>
            <person name="Han J."/>
            <person name="Copeland A."/>
            <person name="Lindquist E."/>
            <person name="Barry K."/>
            <person name="Schmutz J."/>
            <person name="Baker S.E."/>
            <person name="Ciuffetti L.M."/>
            <person name="Grigoriev I.V."/>
            <person name="Zhong S."/>
            <person name="Turgeon B.G."/>
        </authorList>
    </citation>
    <scope>NUCLEOTIDE SEQUENCE [LARGE SCALE GENOMIC DNA]</scope>
    <source>
        <strain evidence="1 2">FI3</strain>
    </source>
</reference>
<dbReference type="OrthoDB" id="3693038at2759"/>
<dbReference type="EMBL" id="KI968802">
    <property type="protein sequence ID" value="EUN22799.1"/>
    <property type="molecule type" value="Genomic_DNA"/>
</dbReference>
<dbReference type="RefSeq" id="XP_014552373.1">
    <property type="nucleotide sequence ID" value="XM_014696887.1"/>
</dbReference>
<organism evidence="1 2">
    <name type="scientific">Bipolaris victoriae (strain FI3)</name>
    <name type="common">Victoria blight of oats agent</name>
    <name type="synonym">Cochliobolus victoriae</name>
    <dbReference type="NCBI Taxonomy" id="930091"/>
    <lineage>
        <taxon>Eukaryota</taxon>
        <taxon>Fungi</taxon>
        <taxon>Dikarya</taxon>
        <taxon>Ascomycota</taxon>
        <taxon>Pezizomycotina</taxon>
        <taxon>Dothideomycetes</taxon>
        <taxon>Pleosporomycetidae</taxon>
        <taxon>Pleosporales</taxon>
        <taxon>Pleosporineae</taxon>
        <taxon>Pleosporaceae</taxon>
        <taxon>Bipolaris</taxon>
    </lineage>
</organism>
<accession>W7E6Q5</accession>